<feature type="domain" description="HTH marR-type" evidence="3">
    <location>
        <begin position="20"/>
        <end position="60"/>
    </location>
</feature>
<dbReference type="CDD" id="cd23763">
    <property type="entry name" value="ASKHA_ATPase_ROK"/>
    <property type="match status" value="1"/>
</dbReference>
<dbReference type="InterPro" id="IPR011991">
    <property type="entry name" value="ArsR-like_HTH"/>
</dbReference>
<dbReference type="InterPro" id="IPR000600">
    <property type="entry name" value="ROK"/>
</dbReference>
<dbReference type="CDD" id="cd00090">
    <property type="entry name" value="HTH_ARSR"/>
    <property type="match status" value="1"/>
</dbReference>
<dbReference type="SUPFAM" id="SSF46785">
    <property type="entry name" value="Winged helix' DNA-binding domain"/>
    <property type="match status" value="1"/>
</dbReference>
<dbReference type="Pfam" id="PF12802">
    <property type="entry name" value="MarR_2"/>
    <property type="match status" value="1"/>
</dbReference>
<dbReference type="InterPro" id="IPR043129">
    <property type="entry name" value="ATPase_NBD"/>
</dbReference>
<keyword evidence="5" id="KW-1185">Reference proteome</keyword>
<evidence type="ECO:0000256" key="2">
    <source>
        <dbReference type="SAM" id="MobiDB-lite"/>
    </source>
</evidence>
<protein>
    <submittedName>
        <fullName evidence="4">ROK family transcriptional regulator</fullName>
    </submittedName>
</protein>
<dbReference type="Pfam" id="PF00480">
    <property type="entry name" value="ROK"/>
    <property type="match status" value="1"/>
</dbReference>
<dbReference type="InterPro" id="IPR000835">
    <property type="entry name" value="HTH_MarR-typ"/>
</dbReference>
<proteinExistence type="inferred from homology"/>
<comment type="caution">
    <text evidence="4">The sequence shown here is derived from an EMBL/GenBank/DDBJ whole genome shotgun (WGS) entry which is preliminary data.</text>
</comment>
<gene>
    <name evidence="4" type="ORF">AB0I59_18640</name>
</gene>
<evidence type="ECO:0000313" key="4">
    <source>
        <dbReference type="EMBL" id="MEV0970658.1"/>
    </source>
</evidence>
<dbReference type="EMBL" id="JBFALK010000009">
    <property type="protein sequence ID" value="MEV0970658.1"/>
    <property type="molecule type" value="Genomic_DNA"/>
</dbReference>
<dbReference type="PANTHER" id="PTHR18964">
    <property type="entry name" value="ROK (REPRESSOR, ORF, KINASE) FAMILY"/>
    <property type="match status" value="1"/>
</dbReference>
<evidence type="ECO:0000259" key="3">
    <source>
        <dbReference type="Pfam" id="PF12802"/>
    </source>
</evidence>
<dbReference type="PANTHER" id="PTHR18964:SF149">
    <property type="entry name" value="BIFUNCTIONAL UDP-N-ACETYLGLUCOSAMINE 2-EPIMERASE_N-ACETYLMANNOSAMINE KINASE"/>
    <property type="match status" value="1"/>
</dbReference>
<dbReference type="Gene3D" id="1.10.10.10">
    <property type="entry name" value="Winged helix-like DNA-binding domain superfamily/Winged helix DNA-binding domain"/>
    <property type="match status" value="1"/>
</dbReference>
<dbReference type="Gene3D" id="3.30.420.40">
    <property type="match status" value="2"/>
</dbReference>
<name>A0ABV3GGD4_MICGL</name>
<dbReference type="InterPro" id="IPR036390">
    <property type="entry name" value="WH_DNA-bd_sf"/>
</dbReference>
<organism evidence="4 5">
    <name type="scientific">Microtetraspora glauca</name>
    <dbReference type="NCBI Taxonomy" id="1996"/>
    <lineage>
        <taxon>Bacteria</taxon>
        <taxon>Bacillati</taxon>
        <taxon>Actinomycetota</taxon>
        <taxon>Actinomycetes</taxon>
        <taxon>Streptosporangiales</taxon>
        <taxon>Streptosporangiaceae</taxon>
        <taxon>Microtetraspora</taxon>
    </lineage>
</organism>
<dbReference type="SUPFAM" id="SSF53067">
    <property type="entry name" value="Actin-like ATPase domain"/>
    <property type="match status" value="1"/>
</dbReference>
<reference evidence="4 5" key="1">
    <citation type="submission" date="2024-06" db="EMBL/GenBank/DDBJ databases">
        <title>The Natural Products Discovery Center: Release of the First 8490 Sequenced Strains for Exploring Actinobacteria Biosynthetic Diversity.</title>
        <authorList>
            <person name="Kalkreuter E."/>
            <person name="Kautsar S.A."/>
            <person name="Yang D."/>
            <person name="Bader C.D."/>
            <person name="Teijaro C.N."/>
            <person name="Fluegel L."/>
            <person name="Davis C.M."/>
            <person name="Simpson J.R."/>
            <person name="Lauterbach L."/>
            <person name="Steele A.D."/>
            <person name="Gui C."/>
            <person name="Meng S."/>
            <person name="Li G."/>
            <person name="Viehrig K."/>
            <person name="Ye F."/>
            <person name="Su P."/>
            <person name="Kiefer A.F."/>
            <person name="Nichols A."/>
            <person name="Cepeda A.J."/>
            <person name="Yan W."/>
            <person name="Fan B."/>
            <person name="Jiang Y."/>
            <person name="Adhikari A."/>
            <person name="Zheng C.-J."/>
            <person name="Schuster L."/>
            <person name="Cowan T.M."/>
            <person name="Smanski M.J."/>
            <person name="Chevrette M.G."/>
            <person name="De Carvalho L.P.S."/>
            <person name="Shen B."/>
        </authorList>
    </citation>
    <scope>NUCLEOTIDE SEQUENCE [LARGE SCALE GENOMIC DNA]</scope>
    <source>
        <strain evidence="4 5">NPDC050100</strain>
    </source>
</reference>
<accession>A0ABV3GGD4</accession>
<feature type="region of interest" description="Disordered" evidence="2">
    <location>
        <begin position="416"/>
        <end position="435"/>
    </location>
</feature>
<dbReference type="InterPro" id="IPR036388">
    <property type="entry name" value="WH-like_DNA-bd_sf"/>
</dbReference>
<dbReference type="RefSeq" id="WP_061255707.1">
    <property type="nucleotide sequence ID" value="NZ_JBFALK010000009.1"/>
</dbReference>
<comment type="similarity">
    <text evidence="1">Belongs to the ROK (NagC/XylR) family.</text>
</comment>
<dbReference type="Proteomes" id="UP001551675">
    <property type="component" value="Unassembled WGS sequence"/>
</dbReference>
<evidence type="ECO:0000256" key="1">
    <source>
        <dbReference type="ARBA" id="ARBA00006479"/>
    </source>
</evidence>
<evidence type="ECO:0000313" key="5">
    <source>
        <dbReference type="Proteomes" id="UP001551675"/>
    </source>
</evidence>
<sequence length="435" mass="44263">MSQPTPGTPSLLRAINDRAALMVLLERGPLTRPELGALTGLSKPTASQLLARLQEAGLVVLDGIREGLPGRTAELYRINASAAHVAALDVTPTRIAVAVADITGAVVSEYRLPTPGRSGGDIVEKVRAALDGACAGVKLGDGDPGTEPGTGTGGGIDATALRRVVIGIGGAVDPSTGRLGYAAHIPGWHIPDVVGTLRDGVGVPVDVENDVNLVAQAEQARGAARGHQDYVLLWADEGIGSALVLGGRLHRGATGGAGEVGYMPAIGAPTARDVGRRADHGFQALAGGPAVLRIMRAHGLRGTTPAAAVRNAVLAAESGGRLAAAAGEALRELASRLAVGLAAITAVVDPEIVVLSGGVLIAGGDPLRELVERELHTLTIPRPPLRLSTVEGNPVLAGALDLALDTARDEIFGWTGRREAPERGGNPLATTPLRP</sequence>